<reference evidence="2" key="1">
    <citation type="submission" date="2019-12" db="EMBL/GenBank/DDBJ databases">
        <authorList>
            <person name="Scholes J."/>
        </authorList>
    </citation>
    <scope>NUCLEOTIDE SEQUENCE</scope>
</reference>
<dbReference type="Pfam" id="PF17919">
    <property type="entry name" value="RT_RNaseH_2"/>
    <property type="match status" value="1"/>
</dbReference>
<evidence type="ECO:0000313" key="2">
    <source>
        <dbReference type="EMBL" id="CAA0822376.1"/>
    </source>
</evidence>
<evidence type="ECO:0000259" key="1">
    <source>
        <dbReference type="Pfam" id="PF17919"/>
    </source>
</evidence>
<dbReference type="EMBL" id="CACSLK010023397">
    <property type="protein sequence ID" value="CAA0822376.1"/>
    <property type="molecule type" value="Genomic_DNA"/>
</dbReference>
<dbReference type="PANTHER" id="PTHR33064:SF40">
    <property type="entry name" value="REVERSE TRANSCRIPTASE_RETROTRANSPOSON-DERIVED PROTEIN RNASE H-LIKE DOMAIN-CONTAINING PROTEIN"/>
    <property type="match status" value="1"/>
</dbReference>
<gene>
    <name evidence="2" type="ORF">SHERM_19852</name>
</gene>
<accession>A0A9N7RD07</accession>
<dbReference type="InterPro" id="IPR051320">
    <property type="entry name" value="Viral_Replic_Matur_Polypro"/>
</dbReference>
<dbReference type="Gene3D" id="3.30.70.270">
    <property type="match status" value="1"/>
</dbReference>
<dbReference type="SUPFAM" id="SSF56672">
    <property type="entry name" value="DNA/RNA polymerases"/>
    <property type="match status" value="1"/>
</dbReference>
<dbReference type="InterPro" id="IPR043502">
    <property type="entry name" value="DNA/RNA_pol_sf"/>
</dbReference>
<protein>
    <submittedName>
        <fullName evidence="2">Uncharacterized mitochondrial protein AtMg00860</fullName>
    </submittedName>
</protein>
<comment type="caution">
    <text evidence="2">The sequence shown here is derived from an EMBL/GenBank/DDBJ whole genome shotgun (WGS) entry which is preliminary data.</text>
</comment>
<sequence>MDSKNVRVVADWPEPSKVTELRSFLGLANYYRRFIKGYSKLVNPLMDLLKKDMCWEWDKAQQVAFDLLKQAVTKEPILKLGKFDQPFEVKIDASDSAIGGVLVQDKHPIAFESHKLKDAETQYSTHEKEMTDVIHCLEIWRHYLLGTRFTVVTDNVANTYFRTQKKLSPK</sequence>
<dbReference type="AlphaFoldDB" id="A0A9N7RD07"/>
<dbReference type="InterPro" id="IPR043128">
    <property type="entry name" value="Rev_trsase/Diguanyl_cyclase"/>
</dbReference>
<keyword evidence="3" id="KW-1185">Reference proteome</keyword>
<dbReference type="OrthoDB" id="415724at2759"/>
<dbReference type="PANTHER" id="PTHR33064">
    <property type="entry name" value="POL PROTEIN"/>
    <property type="match status" value="1"/>
</dbReference>
<dbReference type="FunFam" id="3.30.70.270:FF:000020">
    <property type="entry name" value="Transposon Tf2-6 polyprotein-like Protein"/>
    <property type="match status" value="1"/>
</dbReference>
<dbReference type="Proteomes" id="UP001153555">
    <property type="component" value="Unassembled WGS sequence"/>
</dbReference>
<dbReference type="CDD" id="cd09274">
    <property type="entry name" value="RNase_HI_RT_Ty3"/>
    <property type="match status" value="1"/>
</dbReference>
<dbReference type="InterPro" id="IPR041577">
    <property type="entry name" value="RT_RNaseH_2"/>
</dbReference>
<evidence type="ECO:0000313" key="3">
    <source>
        <dbReference type="Proteomes" id="UP001153555"/>
    </source>
</evidence>
<name>A0A9N7RD07_STRHE</name>
<organism evidence="2 3">
    <name type="scientific">Striga hermonthica</name>
    <name type="common">Purple witchweed</name>
    <name type="synonym">Buchnera hermonthica</name>
    <dbReference type="NCBI Taxonomy" id="68872"/>
    <lineage>
        <taxon>Eukaryota</taxon>
        <taxon>Viridiplantae</taxon>
        <taxon>Streptophyta</taxon>
        <taxon>Embryophyta</taxon>
        <taxon>Tracheophyta</taxon>
        <taxon>Spermatophyta</taxon>
        <taxon>Magnoliopsida</taxon>
        <taxon>eudicotyledons</taxon>
        <taxon>Gunneridae</taxon>
        <taxon>Pentapetalae</taxon>
        <taxon>asterids</taxon>
        <taxon>lamiids</taxon>
        <taxon>Lamiales</taxon>
        <taxon>Orobanchaceae</taxon>
        <taxon>Buchnereae</taxon>
        <taxon>Striga</taxon>
    </lineage>
</organism>
<feature type="domain" description="Reverse transcriptase/retrotransposon-derived protein RNase H-like" evidence="1">
    <location>
        <begin position="57"/>
        <end position="151"/>
    </location>
</feature>
<proteinExistence type="predicted"/>